<proteinExistence type="predicted"/>
<organism evidence="3 4">
    <name type="scientific">Streptomyces oryzae</name>
    <dbReference type="NCBI Taxonomy" id="1434886"/>
    <lineage>
        <taxon>Bacteria</taxon>
        <taxon>Bacillati</taxon>
        <taxon>Actinomycetota</taxon>
        <taxon>Actinomycetes</taxon>
        <taxon>Kitasatosporales</taxon>
        <taxon>Streptomycetaceae</taxon>
        <taxon>Streptomyces</taxon>
    </lineage>
</organism>
<feature type="region of interest" description="Disordered" evidence="1">
    <location>
        <begin position="35"/>
        <end position="63"/>
    </location>
</feature>
<evidence type="ECO:0000256" key="2">
    <source>
        <dbReference type="SAM" id="Phobius"/>
    </source>
</evidence>
<protein>
    <submittedName>
        <fullName evidence="3">Uncharacterized protein</fullName>
    </submittedName>
</protein>
<keyword evidence="2" id="KW-1133">Transmembrane helix</keyword>
<feature type="transmembrane region" description="Helical" evidence="2">
    <location>
        <begin position="12"/>
        <end position="30"/>
    </location>
</feature>
<dbReference type="RefSeq" id="WP_209241434.1">
    <property type="nucleotide sequence ID" value="NZ_JADKMA010000122.1"/>
</dbReference>
<keyword evidence="2" id="KW-0472">Membrane</keyword>
<name>A0ABS3XG29_9ACTN</name>
<comment type="caution">
    <text evidence="3">The sequence shown here is derived from an EMBL/GenBank/DDBJ whole genome shotgun (WGS) entry which is preliminary data.</text>
</comment>
<keyword evidence="2" id="KW-0812">Transmembrane</keyword>
<reference evidence="3 4" key="1">
    <citation type="submission" date="2020-11" db="EMBL/GenBank/DDBJ databases">
        <title>Streptomyces spirodelae sp. nov., isolated from duckweed.</title>
        <authorList>
            <person name="Saimee Y."/>
            <person name="Duangmal K."/>
        </authorList>
    </citation>
    <scope>NUCLEOTIDE SEQUENCE [LARGE SCALE GENOMIC DNA]</scope>
    <source>
        <strain evidence="3 4">S16-07</strain>
    </source>
</reference>
<accession>A0ABS3XG29</accession>
<sequence>MFLDFLEALGTFFGGLGALIAATTQLLTFLKKKDGEQEPGRAGDEPASWMIPLGPVPHLTPAS</sequence>
<evidence type="ECO:0000256" key="1">
    <source>
        <dbReference type="SAM" id="MobiDB-lite"/>
    </source>
</evidence>
<gene>
    <name evidence="3" type="ORF">ITI46_22080</name>
</gene>
<dbReference type="EMBL" id="JADKMA010000122">
    <property type="protein sequence ID" value="MBO8194329.1"/>
    <property type="molecule type" value="Genomic_DNA"/>
</dbReference>
<evidence type="ECO:0000313" key="4">
    <source>
        <dbReference type="Proteomes" id="UP001519064"/>
    </source>
</evidence>
<keyword evidence="4" id="KW-1185">Reference proteome</keyword>
<dbReference type="Proteomes" id="UP001519064">
    <property type="component" value="Unassembled WGS sequence"/>
</dbReference>
<evidence type="ECO:0000313" key="3">
    <source>
        <dbReference type="EMBL" id="MBO8194329.1"/>
    </source>
</evidence>
<feature type="compositionally biased region" description="Basic and acidic residues" evidence="1">
    <location>
        <begin position="35"/>
        <end position="44"/>
    </location>
</feature>